<dbReference type="Gene3D" id="3.10.28.10">
    <property type="entry name" value="Homing endonucleases"/>
    <property type="match status" value="1"/>
</dbReference>
<geneLocation type="mitochondrion" evidence="3"/>
<keyword evidence="3" id="KW-0540">Nuclease</keyword>
<dbReference type="EMBL" id="MK993561">
    <property type="protein sequence ID" value="QFZ98693.1"/>
    <property type="molecule type" value="Genomic_DNA"/>
</dbReference>
<dbReference type="GeneID" id="42437962"/>
<reference evidence="3" key="1">
    <citation type="journal article" name="Front. Microbiol.">
        <title>Comparative Mitogenome Analysis Reveals Mitochondrial Genome Differentiation in Ectomycorrhizal and Asymbiotic Amanita Species.</title>
        <authorList>
            <person name="Li Q."/>
            <person name="He X."/>
            <person name="Ren Y."/>
            <person name="Xiong C."/>
            <person name="Jin X."/>
            <person name="Peng L."/>
            <person name="Huang W."/>
        </authorList>
    </citation>
    <scope>NUCLEOTIDE SEQUENCE</scope>
</reference>
<dbReference type="SUPFAM" id="SSF55608">
    <property type="entry name" value="Homing endonucleases"/>
    <property type="match status" value="1"/>
</dbReference>
<dbReference type="Pfam" id="PF00961">
    <property type="entry name" value="LAGLIDADG_1"/>
    <property type="match status" value="1"/>
</dbReference>
<sequence>MITPKIEALHILIQWLNSRTSNIILPKLDLDKSSLGSNACLSGFIDSDGNFYSQFIRNSKGICNNIKYYMRITQRQTYHKIDLVFSNSYFYIMDEIKKFLLVSNITIINRDKINYIESAYEIRTVKRESCSILIRYLNNYPLFSSKHLDFLAWSQINEINTKKQYKELKYSDLLFTLKNSMNDKRVEFNWNHLNYFYFFS</sequence>
<evidence type="ECO:0000259" key="2">
    <source>
        <dbReference type="Pfam" id="PF00961"/>
    </source>
</evidence>
<dbReference type="GO" id="GO:0005739">
    <property type="term" value="C:mitochondrion"/>
    <property type="evidence" value="ECO:0007669"/>
    <property type="project" value="UniProtKB-ARBA"/>
</dbReference>
<evidence type="ECO:0000256" key="1">
    <source>
        <dbReference type="ARBA" id="ARBA00002670"/>
    </source>
</evidence>
<organism evidence="3">
    <name type="scientific">Amanita thiersii</name>
    <dbReference type="NCBI Taxonomy" id="235537"/>
    <lineage>
        <taxon>Eukaryota</taxon>
        <taxon>Fungi</taxon>
        <taxon>Dikarya</taxon>
        <taxon>Basidiomycota</taxon>
        <taxon>Agaricomycotina</taxon>
        <taxon>Agaricomycetes</taxon>
        <taxon>Agaricomycetidae</taxon>
        <taxon>Agaricales</taxon>
        <taxon>Pluteineae</taxon>
        <taxon>Amanitaceae</taxon>
        <taxon>Amanita</taxon>
    </lineage>
</organism>
<keyword evidence="3" id="KW-0255">Endonuclease</keyword>
<protein>
    <submittedName>
        <fullName evidence="3">LAGLIDADG endonuclease type 1</fullName>
    </submittedName>
</protein>
<dbReference type="InterPro" id="IPR004860">
    <property type="entry name" value="LAGLIDADG_dom"/>
</dbReference>
<accession>A0A5Q0N2G9</accession>
<gene>
    <name evidence="3" type="primary">orf200</name>
</gene>
<keyword evidence="3" id="KW-0496">Mitochondrion</keyword>
<dbReference type="InterPro" id="IPR051289">
    <property type="entry name" value="LAGLIDADG_Endonuclease"/>
</dbReference>
<dbReference type="PANTHER" id="PTHR36181">
    <property type="entry name" value="INTRON-ENCODED ENDONUCLEASE AI3-RELATED"/>
    <property type="match status" value="1"/>
</dbReference>
<dbReference type="RefSeq" id="YP_009710745.1">
    <property type="nucleotide sequence ID" value="NC_045201.1"/>
</dbReference>
<name>A0A5Q0N2G9_9AGAR</name>
<comment type="function">
    <text evidence="1">Mitochondrial DNA endonuclease involved in intron homing.</text>
</comment>
<dbReference type="InterPro" id="IPR027434">
    <property type="entry name" value="Homing_endonucl"/>
</dbReference>
<proteinExistence type="predicted"/>
<keyword evidence="3" id="KW-0378">Hydrolase</keyword>
<dbReference type="AlphaFoldDB" id="A0A5Q0N2G9"/>
<feature type="domain" description="Homing endonuclease LAGLIDADG" evidence="2">
    <location>
        <begin position="41"/>
        <end position="156"/>
    </location>
</feature>
<dbReference type="GO" id="GO:0004519">
    <property type="term" value="F:endonuclease activity"/>
    <property type="evidence" value="ECO:0007669"/>
    <property type="project" value="UniProtKB-KW"/>
</dbReference>
<dbReference type="PANTHER" id="PTHR36181:SF3">
    <property type="entry name" value="INTRON-ENCODED DNA ENDONUCLEASE AI5 BETA"/>
    <property type="match status" value="1"/>
</dbReference>
<evidence type="ECO:0000313" key="3">
    <source>
        <dbReference type="EMBL" id="QFZ98693.1"/>
    </source>
</evidence>